<comment type="similarity">
    <text evidence="2 7">Belongs to the PAL/histidase family.</text>
</comment>
<dbReference type="OrthoDB" id="10051290at2759"/>
<dbReference type="CDD" id="cd00332">
    <property type="entry name" value="PAL-HAL"/>
    <property type="match status" value="1"/>
</dbReference>
<dbReference type="Pfam" id="PF00221">
    <property type="entry name" value="Lyase_aromatic"/>
    <property type="match status" value="1"/>
</dbReference>
<dbReference type="PROSITE" id="PS00488">
    <property type="entry name" value="PAL_HISTIDASE"/>
    <property type="match status" value="1"/>
</dbReference>
<dbReference type="InterPro" id="IPR005921">
    <property type="entry name" value="HutH"/>
</dbReference>
<evidence type="ECO:0000256" key="4">
    <source>
        <dbReference type="ARBA" id="ARBA00022808"/>
    </source>
</evidence>
<dbReference type="Gene3D" id="1.20.200.10">
    <property type="entry name" value="Fumarase/aspartase (Central domain)"/>
    <property type="match status" value="1"/>
</dbReference>
<protein>
    <recommendedName>
        <fullName evidence="3 8">Histidine ammonia-lyase</fullName>
        <ecNumber evidence="3 8">4.3.1.3</ecNumber>
    </recommendedName>
</protein>
<evidence type="ECO:0000256" key="7">
    <source>
        <dbReference type="RuleBase" id="RU003954"/>
    </source>
</evidence>
<dbReference type="InterPro" id="IPR008948">
    <property type="entry name" value="L-Aspartase-like"/>
</dbReference>
<dbReference type="SUPFAM" id="SSF48557">
    <property type="entry name" value="L-aspartase-like"/>
    <property type="match status" value="1"/>
</dbReference>
<sequence>MSAELPVYYLDGESLTPEMLMELGYRKYKLDLSKEAWAKVDSGRQVVDDIVHNKIVKYGINTGFGNFKDVIIPPESVEELQVNLIRSHASGVGENLSYERSLRMLALRCNVLAKGNSGVSHESLQRALDFFNAGVVSVIPIKGTVGASGDLAPLAHLCLGLIGEGECWDPADLTIHPTEELVKKYSLTPVHLRAKEGLAFINGTQFISTLGAEALVRAEHAALEADVICAMTFEALRGTTAAYNHFIHDARKHAGQREVAERMRAVLNNPLYKSEIFEKLTDKKKVQDSYTLRCEPQVHGVVHDTLRFVRSIIQTELNSATDNPMIFRKEDGEPVIISGGNFHGEYPAMALDFLAIAIHEISDMSERRIERLVNSALGGLNPFLTVKERGGLDSGFMIAHCCAAALVSENKVLTHPGVVDSISTSAGQEDHVSMGGFCARKAIEVTENVENVIAIELLAACQGVWLLGEKPTEPLQKVYDLVREVVTPYTRDRFMSPDIKAVHKLVKENKVWEVVAPYIEKYQEWEKVHGQQ</sequence>
<keyword evidence="4 8" id="KW-0369">Histidine metabolism</keyword>
<dbReference type="PANTHER" id="PTHR10362">
    <property type="entry name" value="HISTIDINE AMMONIA-LYASE"/>
    <property type="match status" value="1"/>
</dbReference>
<dbReference type="Gene3D" id="1.10.275.10">
    <property type="entry name" value="Fumarase/aspartase (N-terminal domain)"/>
    <property type="match status" value="1"/>
</dbReference>
<evidence type="ECO:0000256" key="3">
    <source>
        <dbReference type="ARBA" id="ARBA00012994"/>
    </source>
</evidence>
<dbReference type="NCBIfam" id="TIGR01225">
    <property type="entry name" value="hutH"/>
    <property type="match status" value="1"/>
</dbReference>
<dbReference type="EMBL" id="LXWW01000566">
    <property type="protein sequence ID" value="OAO12060.1"/>
    <property type="molecule type" value="Genomic_DNA"/>
</dbReference>
<evidence type="ECO:0000256" key="2">
    <source>
        <dbReference type="ARBA" id="ARBA00007238"/>
    </source>
</evidence>
<dbReference type="STRING" id="478820.A0A196S4M1"/>
<dbReference type="UniPathway" id="UPA00379">
    <property type="reaction ID" value="UER00549"/>
</dbReference>
<evidence type="ECO:0000256" key="5">
    <source>
        <dbReference type="ARBA" id="ARBA00023239"/>
    </source>
</evidence>
<dbReference type="AlphaFoldDB" id="A0A196S4M1"/>
<dbReference type="NCBIfam" id="NF006871">
    <property type="entry name" value="PRK09367.1"/>
    <property type="match status" value="1"/>
</dbReference>
<dbReference type="InterPro" id="IPR001106">
    <property type="entry name" value="Aromatic_Lyase"/>
</dbReference>
<dbReference type="InterPro" id="IPR024083">
    <property type="entry name" value="Fumarase/histidase_N"/>
</dbReference>
<dbReference type="InterPro" id="IPR022313">
    <property type="entry name" value="Phe/His_NH3-lyase_AS"/>
</dbReference>
<organism evidence="9 10">
    <name type="scientific">Blastocystis sp. subtype 1 (strain ATCC 50177 / NandII)</name>
    <dbReference type="NCBI Taxonomy" id="478820"/>
    <lineage>
        <taxon>Eukaryota</taxon>
        <taxon>Sar</taxon>
        <taxon>Stramenopiles</taxon>
        <taxon>Bigyra</taxon>
        <taxon>Opalozoa</taxon>
        <taxon>Opalinata</taxon>
        <taxon>Blastocystidae</taxon>
        <taxon>Blastocystis</taxon>
    </lineage>
</organism>
<reference evidence="9 10" key="1">
    <citation type="submission" date="2016-05" db="EMBL/GenBank/DDBJ databases">
        <title>Nuclear genome of Blastocystis sp. subtype 1 NandII.</title>
        <authorList>
            <person name="Gentekaki E."/>
            <person name="Curtis B."/>
            <person name="Stairs C."/>
            <person name="Eme L."/>
            <person name="Herman E."/>
            <person name="Klimes V."/>
            <person name="Arias M.C."/>
            <person name="Elias M."/>
            <person name="Hilliou F."/>
            <person name="Klute M."/>
            <person name="Malik S.-B."/>
            <person name="Pightling A."/>
            <person name="Rachubinski R."/>
            <person name="Salas D."/>
            <person name="Schlacht A."/>
            <person name="Suga H."/>
            <person name="Archibald J."/>
            <person name="Ball S.G."/>
            <person name="Clark G."/>
            <person name="Dacks J."/>
            <person name="Van Der Giezen M."/>
            <person name="Tsaousis A."/>
            <person name="Roger A."/>
        </authorList>
    </citation>
    <scope>NUCLEOTIDE SEQUENCE [LARGE SCALE GENOMIC DNA]</scope>
    <source>
        <strain evidence="10">ATCC 50177 / NandII</strain>
    </source>
</reference>
<evidence type="ECO:0000256" key="6">
    <source>
        <dbReference type="ARBA" id="ARBA00049269"/>
    </source>
</evidence>
<evidence type="ECO:0000313" key="10">
    <source>
        <dbReference type="Proteomes" id="UP000078348"/>
    </source>
</evidence>
<dbReference type="GO" id="GO:0005737">
    <property type="term" value="C:cytoplasm"/>
    <property type="evidence" value="ECO:0007669"/>
    <property type="project" value="InterPro"/>
</dbReference>
<dbReference type="FunFam" id="1.20.200.10:FF:000003">
    <property type="entry name" value="Histidine ammonia-lyase"/>
    <property type="match status" value="1"/>
</dbReference>
<evidence type="ECO:0000256" key="1">
    <source>
        <dbReference type="ARBA" id="ARBA00005113"/>
    </source>
</evidence>
<evidence type="ECO:0000313" key="9">
    <source>
        <dbReference type="EMBL" id="OAO12060.1"/>
    </source>
</evidence>
<dbReference type="GO" id="GO:0004397">
    <property type="term" value="F:histidine ammonia-lyase activity"/>
    <property type="evidence" value="ECO:0007669"/>
    <property type="project" value="UniProtKB-EC"/>
</dbReference>
<keyword evidence="5 7" id="KW-0456">Lyase</keyword>
<gene>
    <name evidence="9" type="ORF">AV274_6274</name>
</gene>
<comment type="pathway">
    <text evidence="1 8">Amino-acid degradation; L-histidine degradation into L-glutamate; N-formimidoyl-L-glutamate from L-histidine: step 1/3.</text>
</comment>
<dbReference type="GO" id="GO:0019557">
    <property type="term" value="P:L-histidine catabolic process to glutamate and formate"/>
    <property type="evidence" value="ECO:0007669"/>
    <property type="project" value="UniProtKB-UniPathway"/>
</dbReference>
<accession>A0A196S4M1</accession>
<comment type="catalytic activity">
    <reaction evidence="6 8">
        <text>L-histidine = trans-urocanate + NH4(+)</text>
        <dbReference type="Rhea" id="RHEA:21232"/>
        <dbReference type="ChEBI" id="CHEBI:17771"/>
        <dbReference type="ChEBI" id="CHEBI:28938"/>
        <dbReference type="ChEBI" id="CHEBI:57595"/>
        <dbReference type="EC" id="4.3.1.3"/>
    </reaction>
</comment>
<evidence type="ECO:0000256" key="8">
    <source>
        <dbReference type="RuleBase" id="RU004479"/>
    </source>
</evidence>
<proteinExistence type="inferred from homology"/>
<dbReference type="GO" id="GO:0019556">
    <property type="term" value="P:L-histidine catabolic process to glutamate and formamide"/>
    <property type="evidence" value="ECO:0007669"/>
    <property type="project" value="UniProtKB-UniPathway"/>
</dbReference>
<keyword evidence="10" id="KW-1185">Reference proteome</keyword>
<comment type="caution">
    <text evidence="9">The sequence shown here is derived from an EMBL/GenBank/DDBJ whole genome shotgun (WGS) entry which is preliminary data.</text>
</comment>
<dbReference type="EC" id="4.3.1.3" evidence="3 8"/>
<name>A0A196S4M1_BLAHN</name>
<dbReference type="Proteomes" id="UP000078348">
    <property type="component" value="Unassembled WGS sequence"/>
</dbReference>